<keyword evidence="1" id="KW-0812">Transmembrane</keyword>
<feature type="transmembrane region" description="Helical" evidence="1">
    <location>
        <begin position="59"/>
        <end position="78"/>
    </location>
</feature>
<gene>
    <name evidence="2" type="ORF">ASCRUDRAFT_97776</name>
</gene>
<sequence>MTLTYQFLEFTSCFSLASIIDYIILFRFTYHYIVFLFSHCFSLIKSISDLCLSFVQWRVLPAFNSNLIALLFHALISARKAHLPICPQPDSAASAAFFLRAAAAAASAGGRLGFCGRPPIIFAPSSQTQLLLLPILQSPGVRKQLLLPLEHVHSSVVLKVAIFLKAAVSMASFSVQSLFLQRRSI</sequence>
<keyword evidence="3" id="KW-1185">Reference proteome</keyword>
<evidence type="ECO:0000256" key="1">
    <source>
        <dbReference type="SAM" id="Phobius"/>
    </source>
</evidence>
<dbReference type="GeneID" id="30968878"/>
<dbReference type="AlphaFoldDB" id="A0A1D2VPW2"/>
<dbReference type="InParanoid" id="A0A1D2VPW2"/>
<keyword evidence="1" id="KW-0472">Membrane</keyword>
<protein>
    <submittedName>
        <fullName evidence="2">Uncharacterized protein</fullName>
    </submittedName>
</protein>
<feature type="transmembrane region" description="Helical" evidence="1">
    <location>
        <begin position="7"/>
        <end position="24"/>
    </location>
</feature>
<organism evidence="2 3">
    <name type="scientific">Ascoidea rubescens DSM 1968</name>
    <dbReference type="NCBI Taxonomy" id="1344418"/>
    <lineage>
        <taxon>Eukaryota</taxon>
        <taxon>Fungi</taxon>
        <taxon>Dikarya</taxon>
        <taxon>Ascomycota</taxon>
        <taxon>Saccharomycotina</taxon>
        <taxon>Saccharomycetes</taxon>
        <taxon>Ascoideaceae</taxon>
        <taxon>Ascoidea</taxon>
    </lineage>
</organism>
<evidence type="ECO:0000313" key="3">
    <source>
        <dbReference type="Proteomes" id="UP000095038"/>
    </source>
</evidence>
<reference evidence="3" key="1">
    <citation type="submission" date="2016-05" db="EMBL/GenBank/DDBJ databases">
        <title>Comparative genomics of biotechnologically important yeasts.</title>
        <authorList>
            <consortium name="DOE Joint Genome Institute"/>
            <person name="Riley R."/>
            <person name="Haridas S."/>
            <person name="Wolfe K.H."/>
            <person name="Lopes M.R."/>
            <person name="Hittinger C.T."/>
            <person name="Goker M."/>
            <person name="Salamov A."/>
            <person name="Wisecaver J."/>
            <person name="Long T.M."/>
            <person name="Aerts A.L."/>
            <person name="Barry K."/>
            <person name="Choi C."/>
            <person name="Clum A."/>
            <person name="Coughlan A.Y."/>
            <person name="Deshpande S."/>
            <person name="Douglass A.P."/>
            <person name="Hanson S.J."/>
            <person name="Klenk H.-P."/>
            <person name="Labutti K."/>
            <person name="Lapidus A."/>
            <person name="Lindquist E."/>
            <person name="Lipzen A."/>
            <person name="Meier-Kolthoff J.P."/>
            <person name="Ohm R.A."/>
            <person name="Otillar R.P."/>
            <person name="Pangilinan J."/>
            <person name="Peng Y."/>
            <person name="Rokas A."/>
            <person name="Rosa C.A."/>
            <person name="Scheuner C."/>
            <person name="Sibirny A.A."/>
            <person name="Slot J.C."/>
            <person name="Stielow J.B."/>
            <person name="Sun H."/>
            <person name="Kurtzman C.P."/>
            <person name="Blackwell M."/>
            <person name="Grigoriev I.V."/>
            <person name="Jeffries T.W."/>
        </authorList>
    </citation>
    <scope>NUCLEOTIDE SEQUENCE [LARGE SCALE GENOMIC DNA]</scope>
    <source>
        <strain evidence="3">DSM 1968</strain>
    </source>
</reference>
<proteinExistence type="predicted"/>
<keyword evidence="1" id="KW-1133">Transmembrane helix</keyword>
<evidence type="ECO:0000313" key="2">
    <source>
        <dbReference type="EMBL" id="ODV63636.1"/>
    </source>
</evidence>
<dbReference type="Proteomes" id="UP000095038">
    <property type="component" value="Unassembled WGS sequence"/>
</dbReference>
<accession>A0A1D2VPW2</accession>
<dbReference type="EMBL" id="KV454475">
    <property type="protein sequence ID" value="ODV63636.1"/>
    <property type="molecule type" value="Genomic_DNA"/>
</dbReference>
<dbReference type="RefSeq" id="XP_020049943.1">
    <property type="nucleotide sequence ID" value="XM_020195242.1"/>
</dbReference>
<name>A0A1D2VPW2_9ASCO</name>